<evidence type="ECO:0000256" key="1">
    <source>
        <dbReference type="ARBA" id="ARBA00004255"/>
    </source>
</evidence>
<evidence type="ECO:0000313" key="5">
    <source>
        <dbReference type="EMBL" id="GAA3714493.1"/>
    </source>
</evidence>
<organism evidence="5 6">
    <name type="scientific">Microlunatus aurantiacus</name>
    <dbReference type="NCBI Taxonomy" id="446786"/>
    <lineage>
        <taxon>Bacteria</taxon>
        <taxon>Bacillati</taxon>
        <taxon>Actinomycetota</taxon>
        <taxon>Actinomycetes</taxon>
        <taxon>Propionibacteriales</taxon>
        <taxon>Propionibacteriaceae</taxon>
        <taxon>Microlunatus</taxon>
    </lineage>
</organism>
<evidence type="ECO:0000256" key="3">
    <source>
        <dbReference type="ARBA" id="ARBA00023121"/>
    </source>
</evidence>
<evidence type="ECO:0000256" key="4">
    <source>
        <dbReference type="ARBA" id="ARBA00023136"/>
    </source>
</evidence>
<comment type="caution">
    <text evidence="5">The sequence shown here is derived from an EMBL/GenBank/DDBJ whole genome shotgun (WGS) entry which is preliminary data.</text>
</comment>
<keyword evidence="6" id="KW-1185">Reference proteome</keyword>
<dbReference type="PANTHER" id="PTHR12704:SF2">
    <property type="entry name" value="GOLGI PHOSPHOPROTEIN 3 HOMOLOG SAURON"/>
    <property type="match status" value="1"/>
</dbReference>
<keyword evidence="3" id="KW-0446">Lipid-binding</keyword>
<dbReference type="RefSeq" id="WP_344813944.1">
    <property type="nucleotide sequence ID" value="NZ_BAAAYX010000020.1"/>
</dbReference>
<accession>A0ABP7E866</accession>
<comment type="subcellular location">
    <subcellularLocation>
        <location evidence="1">Golgi apparatus membrane</location>
        <topology evidence="1">Peripheral membrane protein</topology>
        <orientation evidence="1">Cytoplasmic side</orientation>
    </subcellularLocation>
</comment>
<name>A0ABP7E866_9ACTN</name>
<dbReference type="InterPro" id="IPR038261">
    <property type="entry name" value="GPP34-like_sf"/>
</dbReference>
<protein>
    <recommendedName>
        <fullName evidence="7">Golgi phosphoprotein 3 (GPP34)</fullName>
    </recommendedName>
</protein>
<proteinExistence type="predicted"/>
<dbReference type="InterPro" id="IPR008628">
    <property type="entry name" value="GPP34-like"/>
</dbReference>
<dbReference type="EMBL" id="BAAAYX010000020">
    <property type="protein sequence ID" value="GAA3714493.1"/>
    <property type="molecule type" value="Genomic_DNA"/>
</dbReference>
<keyword evidence="2" id="KW-0333">Golgi apparatus</keyword>
<dbReference type="Proteomes" id="UP001500051">
    <property type="component" value="Unassembled WGS sequence"/>
</dbReference>
<gene>
    <name evidence="5" type="ORF">GCM10022204_37040</name>
</gene>
<evidence type="ECO:0000313" key="6">
    <source>
        <dbReference type="Proteomes" id="UP001500051"/>
    </source>
</evidence>
<reference evidence="6" key="1">
    <citation type="journal article" date="2019" name="Int. J. Syst. Evol. Microbiol.">
        <title>The Global Catalogue of Microorganisms (GCM) 10K type strain sequencing project: providing services to taxonomists for standard genome sequencing and annotation.</title>
        <authorList>
            <consortium name="The Broad Institute Genomics Platform"/>
            <consortium name="The Broad Institute Genome Sequencing Center for Infectious Disease"/>
            <person name="Wu L."/>
            <person name="Ma J."/>
        </authorList>
    </citation>
    <scope>NUCLEOTIDE SEQUENCE [LARGE SCALE GENOMIC DNA]</scope>
    <source>
        <strain evidence="6">JCM 16548</strain>
    </source>
</reference>
<evidence type="ECO:0008006" key="7">
    <source>
        <dbReference type="Google" id="ProtNLM"/>
    </source>
</evidence>
<dbReference type="PANTHER" id="PTHR12704">
    <property type="entry name" value="TRANS-GOLGI PROTEIN GMX33"/>
    <property type="match status" value="1"/>
</dbReference>
<sequence length="227" mass="23542">MLIADELLLVALDETTGRTIASGLNLDAALGAALLVELALAERISIAPSEAGWTQRGKVTVIDTGPTDDPDLDAVLVKLTEKDGQKVKNLISPMTWRPISKGLKDRRLGRLVRQGVLAEQRSAVLGLRSHPTVDPGPGREVRGRLWSALVDGLTPTERTVALIALVEATGILPKVVVGPDRKRVKARAKQLSQGDWAAKAVKDAIAEATAAMAASGGGGGGDGGGGS</sequence>
<dbReference type="Pfam" id="PF05719">
    <property type="entry name" value="GPP34"/>
    <property type="match status" value="1"/>
</dbReference>
<keyword evidence="4" id="KW-0472">Membrane</keyword>
<dbReference type="Gene3D" id="1.10.3630.10">
    <property type="entry name" value="yeast vps74-n-term truncation variant domain like"/>
    <property type="match status" value="1"/>
</dbReference>
<evidence type="ECO:0000256" key="2">
    <source>
        <dbReference type="ARBA" id="ARBA00023034"/>
    </source>
</evidence>